<keyword evidence="4" id="KW-1185">Reference proteome</keyword>
<keyword evidence="1" id="KW-0064">Aspartyl protease</keyword>
<protein>
    <submittedName>
        <fullName evidence="3">Uncharacterized protein</fullName>
    </submittedName>
</protein>
<dbReference type="EMBL" id="FJOG01000001">
    <property type="protein sequence ID" value="CZR51278.1"/>
    <property type="molecule type" value="Genomic_DNA"/>
</dbReference>
<dbReference type="OrthoDB" id="3544869at2759"/>
<feature type="compositionally biased region" description="Basic and acidic residues" evidence="2">
    <location>
        <begin position="281"/>
        <end position="298"/>
    </location>
</feature>
<dbReference type="InterPro" id="IPR001969">
    <property type="entry name" value="Aspartic_peptidase_AS"/>
</dbReference>
<dbReference type="Gene3D" id="2.40.70.10">
    <property type="entry name" value="Acid Proteases"/>
    <property type="match status" value="1"/>
</dbReference>
<organism evidence="3 4">
    <name type="scientific">Phialocephala subalpina</name>
    <dbReference type="NCBI Taxonomy" id="576137"/>
    <lineage>
        <taxon>Eukaryota</taxon>
        <taxon>Fungi</taxon>
        <taxon>Dikarya</taxon>
        <taxon>Ascomycota</taxon>
        <taxon>Pezizomycotina</taxon>
        <taxon>Leotiomycetes</taxon>
        <taxon>Helotiales</taxon>
        <taxon>Mollisiaceae</taxon>
        <taxon>Phialocephala</taxon>
        <taxon>Phialocephala fortinii species complex</taxon>
    </lineage>
</organism>
<evidence type="ECO:0000313" key="3">
    <source>
        <dbReference type="EMBL" id="CZR51278.1"/>
    </source>
</evidence>
<dbReference type="AlphaFoldDB" id="A0A1L7WEW4"/>
<dbReference type="SUPFAM" id="SSF50630">
    <property type="entry name" value="Acid proteases"/>
    <property type="match status" value="1"/>
</dbReference>
<proteinExistence type="predicted"/>
<name>A0A1L7WEW4_9HELO</name>
<gene>
    <name evidence="3" type="ORF">PAC_01153</name>
</gene>
<feature type="region of interest" description="Disordered" evidence="2">
    <location>
        <begin position="46"/>
        <end position="75"/>
    </location>
</feature>
<dbReference type="CDD" id="cd00303">
    <property type="entry name" value="retropepsin_like"/>
    <property type="match status" value="1"/>
</dbReference>
<reference evidence="3 4" key="1">
    <citation type="submission" date="2016-03" db="EMBL/GenBank/DDBJ databases">
        <authorList>
            <person name="Ploux O."/>
        </authorList>
    </citation>
    <scope>NUCLEOTIDE SEQUENCE [LARGE SCALE GENOMIC DNA]</scope>
    <source>
        <strain evidence="3 4">UAMH 11012</strain>
    </source>
</reference>
<dbReference type="GO" id="GO:0006508">
    <property type="term" value="P:proteolysis"/>
    <property type="evidence" value="ECO:0007669"/>
    <property type="project" value="InterPro"/>
</dbReference>
<dbReference type="Proteomes" id="UP000184330">
    <property type="component" value="Unassembled WGS sequence"/>
</dbReference>
<keyword evidence="1" id="KW-0378">Hydrolase</keyword>
<evidence type="ECO:0000313" key="4">
    <source>
        <dbReference type="Proteomes" id="UP000184330"/>
    </source>
</evidence>
<feature type="compositionally biased region" description="Low complexity" evidence="2">
    <location>
        <begin position="57"/>
        <end position="69"/>
    </location>
</feature>
<keyword evidence="1" id="KW-0645">Protease</keyword>
<feature type="region of interest" description="Disordered" evidence="2">
    <location>
        <begin position="259"/>
        <end position="316"/>
    </location>
</feature>
<dbReference type="GO" id="GO:0004190">
    <property type="term" value="F:aspartic-type endopeptidase activity"/>
    <property type="evidence" value="ECO:0007669"/>
    <property type="project" value="UniProtKB-KW"/>
</dbReference>
<feature type="compositionally biased region" description="Low complexity" evidence="2">
    <location>
        <begin position="269"/>
        <end position="280"/>
    </location>
</feature>
<dbReference type="InterPro" id="IPR021109">
    <property type="entry name" value="Peptidase_aspartic_dom_sf"/>
</dbReference>
<evidence type="ECO:0000256" key="1">
    <source>
        <dbReference type="ARBA" id="ARBA00022750"/>
    </source>
</evidence>
<sequence length="316" mass="35261">MPGNNRPTFSHDEEEEFAQAALDRDNHLKREYAYFGSYMSPRQKLWEEEQQRKRNAAAEAGAESFTAWAPQPPTGASYDYQTNDDASPEQYAEIAAQYSPSLYSEYNDSPQSPIQETARLRGQSDYRSGNMTMTQLRTNRCNIEMHSSTIGWQGMKAVLDTGADENWISREIVESLSLAINKGVVFRYKTVDGSELISGATVAVRWGIQGRSKTDVAEFRVVTNGTAPFDVLLGNNLITSNQINFNDEERPHGVIVGPEETQAEKQEAAESSQASQQEIKALNEQRKTQKDRKKDRSTKSSNASRGGSKHSSGKSK</sequence>
<dbReference type="PROSITE" id="PS00141">
    <property type="entry name" value="ASP_PROTEASE"/>
    <property type="match status" value="1"/>
</dbReference>
<accession>A0A1L7WEW4</accession>
<feature type="compositionally biased region" description="Basic residues" evidence="2">
    <location>
        <begin position="307"/>
        <end position="316"/>
    </location>
</feature>
<evidence type="ECO:0000256" key="2">
    <source>
        <dbReference type="SAM" id="MobiDB-lite"/>
    </source>
</evidence>